<dbReference type="Proteomes" id="UP000559256">
    <property type="component" value="Unassembled WGS sequence"/>
</dbReference>
<proteinExistence type="predicted"/>
<gene>
    <name evidence="1" type="ORF">D9758_001572</name>
</gene>
<evidence type="ECO:0000313" key="1">
    <source>
        <dbReference type="EMBL" id="KAF5372922.1"/>
    </source>
</evidence>
<dbReference type="EMBL" id="JAACJM010000004">
    <property type="protein sequence ID" value="KAF5372922.1"/>
    <property type="molecule type" value="Genomic_DNA"/>
</dbReference>
<comment type="caution">
    <text evidence="1">The sequence shown here is derived from an EMBL/GenBank/DDBJ whole genome shotgun (WGS) entry which is preliminary data.</text>
</comment>
<protein>
    <submittedName>
        <fullName evidence="1">Uncharacterized protein</fullName>
    </submittedName>
</protein>
<dbReference type="AlphaFoldDB" id="A0A8H5LX80"/>
<sequence length="129" mass="14532">MAMLDDSRRFGSALSARIWRLSPIHLLRILAQTRCLEHQIADDQPTEALDLEREGITLTAPIMNGGGFDPKEVPLYPGGFTICVTYPRQRRRRGCVGRAEQFESKIFTFPDVNGGVERIQLTLPPRHAT</sequence>
<reference evidence="1 2" key="1">
    <citation type="journal article" date="2020" name="ISME J.">
        <title>Uncovering the hidden diversity of litter-decomposition mechanisms in mushroom-forming fungi.</title>
        <authorList>
            <person name="Floudas D."/>
            <person name="Bentzer J."/>
            <person name="Ahren D."/>
            <person name="Johansson T."/>
            <person name="Persson P."/>
            <person name="Tunlid A."/>
        </authorList>
    </citation>
    <scope>NUCLEOTIDE SEQUENCE [LARGE SCALE GENOMIC DNA]</scope>
    <source>
        <strain evidence="1 2">CBS 291.85</strain>
    </source>
</reference>
<accession>A0A8H5LX80</accession>
<name>A0A8H5LX80_9AGAR</name>
<keyword evidence="2" id="KW-1185">Reference proteome</keyword>
<evidence type="ECO:0000313" key="2">
    <source>
        <dbReference type="Proteomes" id="UP000559256"/>
    </source>
</evidence>
<organism evidence="1 2">
    <name type="scientific">Tetrapyrgos nigripes</name>
    <dbReference type="NCBI Taxonomy" id="182062"/>
    <lineage>
        <taxon>Eukaryota</taxon>
        <taxon>Fungi</taxon>
        <taxon>Dikarya</taxon>
        <taxon>Basidiomycota</taxon>
        <taxon>Agaricomycotina</taxon>
        <taxon>Agaricomycetes</taxon>
        <taxon>Agaricomycetidae</taxon>
        <taxon>Agaricales</taxon>
        <taxon>Marasmiineae</taxon>
        <taxon>Marasmiaceae</taxon>
        <taxon>Tetrapyrgos</taxon>
    </lineage>
</organism>